<gene>
    <name evidence="2" type="ORF">GCM10023196_080360</name>
</gene>
<evidence type="ECO:0000313" key="2">
    <source>
        <dbReference type="EMBL" id="GAA4635327.1"/>
    </source>
</evidence>
<protein>
    <submittedName>
        <fullName evidence="2">Aldo/keto reductase</fullName>
    </submittedName>
</protein>
<dbReference type="InterPro" id="IPR053135">
    <property type="entry name" value="AKR2_Oxidoreductase"/>
</dbReference>
<accession>A0ABP8UMA0</accession>
<dbReference type="Gene3D" id="3.20.20.100">
    <property type="entry name" value="NADP-dependent oxidoreductase domain"/>
    <property type="match status" value="1"/>
</dbReference>
<dbReference type="InterPro" id="IPR023210">
    <property type="entry name" value="NADP_OxRdtase_dom"/>
</dbReference>
<feature type="domain" description="NADP-dependent oxidoreductase" evidence="1">
    <location>
        <begin position="34"/>
        <end position="288"/>
    </location>
</feature>
<dbReference type="Proteomes" id="UP001501442">
    <property type="component" value="Unassembled WGS sequence"/>
</dbReference>
<dbReference type="InterPro" id="IPR036812">
    <property type="entry name" value="NAD(P)_OxRdtase_dom_sf"/>
</dbReference>
<organism evidence="2 3">
    <name type="scientific">Actinoallomurus vinaceus</name>
    <dbReference type="NCBI Taxonomy" id="1080074"/>
    <lineage>
        <taxon>Bacteria</taxon>
        <taxon>Bacillati</taxon>
        <taxon>Actinomycetota</taxon>
        <taxon>Actinomycetes</taxon>
        <taxon>Streptosporangiales</taxon>
        <taxon>Thermomonosporaceae</taxon>
        <taxon>Actinoallomurus</taxon>
    </lineage>
</organism>
<dbReference type="PANTHER" id="PTHR43312:SF1">
    <property type="entry name" value="NADP-DEPENDENT OXIDOREDUCTASE DOMAIN-CONTAINING PROTEIN"/>
    <property type="match status" value="1"/>
</dbReference>
<name>A0ABP8UMA0_9ACTN</name>
<reference evidence="3" key="1">
    <citation type="journal article" date="2019" name="Int. J. Syst. Evol. Microbiol.">
        <title>The Global Catalogue of Microorganisms (GCM) 10K type strain sequencing project: providing services to taxonomists for standard genome sequencing and annotation.</title>
        <authorList>
            <consortium name="The Broad Institute Genomics Platform"/>
            <consortium name="The Broad Institute Genome Sequencing Center for Infectious Disease"/>
            <person name="Wu L."/>
            <person name="Ma J."/>
        </authorList>
    </citation>
    <scope>NUCLEOTIDE SEQUENCE [LARGE SCALE GENOMIC DNA]</scope>
    <source>
        <strain evidence="3">JCM 17939</strain>
    </source>
</reference>
<comment type="caution">
    <text evidence="2">The sequence shown here is derived from an EMBL/GenBank/DDBJ whole genome shotgun (WGS) entry which is preliminary data.</text>
</comment>
<keyword evidence="3" id="KW-1185">Reference proteome</keyword>
<proteinExistence type="predicted"/>
<sequence length="306" mass="32385">MGLGLAALGRPAYINLGRDGALPAERTVAAMRDATWRVLDAAYAAGVRWADAARSYGLAEEFLAGWLDERGHRDVTVSSKWGYAYVGDWRMDADVHEVKEHSLPRFRDQLAQTRSLLGDRLAVYQVHSLMADGPLFADAGLLRALAGLAAEGVRVGFSTSGPSQAETVRRALDVEVDGRPLFTVVQSTWNVLETSAGGALAEAHARGAHVMVKEGLANGRLAVDPPPAVRKAAERHGVGPDAVALAAVLARPWADTVLSGAASAGQLTSNLAAPAVVLSEDELAELGALATPPGEYWERRAALPWN</sequence>
<evidence type="ECO:0000259" key="1">
    <source>
        <dbReference type="Pfam" id="PF00248"/>
    </source>
</evidence>
<dbReference type="SUPFAM" id="SSF51430">
    <property type="entry name" value="NAD(P)-linked oxidoreductase"/>
    <property type="match status" value="1"/>
</dbReference>
<dbReference type="PANTHER" id="PTHR43312">
    <property type="entry name" value="D-THREO-ALDOSE 1-DEHYDROGENASE"/>
    <property type="match status" value="1"/>
</dbReference>
<dbReference type="EMBL" id="BAABHK010000015">
    <property type="protein sequence ID" value="GAA4635327.1"/>
    <property type="molecule type" value="Genomic_DNA"/>
</dbReference>
<evidence type="ECO:0000313" key="3">
    <source>
        <dbReference type="Proteomes" id="UP001501442"/>
    </source>
</evidence>
<dbReference type="Pfam" id="PF00248">
    <property type="entry name" value="Aldo_ket_red"/>
    <property type="match status" value="1"/>
</dbReference>